<dbReference type="Proteomes" id="UP000013996">
    <property type="component" value="Unassembled WGS sequence"/>
</dbReference>
<dbReference type="STRING" id="1249483.LEP1GSC202_3652"/>
<dbReference type="AlphaFoldDB" id="A0A5E8H9R4"/>
<name>A0A5E8H9R4_9LEPT</name>
<feature type="transmembrane region" description="Helical" evidence="1">
    <location>
        <begin position="294"/>
        <end position="314"/>
    </location>
</feature>
<sequence length="604" mass="69575">MRADKFYLLKWKHIVTKLDFQNLKRISIHLIPFVLFLIGFTVNMIYAGIGYMPLDQSIVFDGAWRILQGQTPYLDFYLPNGLVPIYLQSLFFYILKPSYLTYCLHSSIFNGLFAILSYFFLLTFLKNRTSSFLYSLATSFIFYPPMGTPYYDQHSFFFMLATWLTILQLNSSISKKKAIILGIITSVFFAAALLSKQVPAIFLIPILIWIIIRNYSLHNKTTSAFLIGSFLAGILILIAFCISLNLTSFQMYAIELPSKVGKIRTAELMDKPSKLISITLDSFDYVRLSFITRIFHLNFIIFALCFASYAYSFLKPASKTSLSQLLRRFAPNIKIATIAIALLMICFFYNAFTRNEVSNGIPFIFLSLGLLHKVGLNGIRLISKTMIKVYEKKESYFKLAQVIRKIGPTIFGISMIYFLLNSTFKFDRAVNKTRITSNIYYISQDPLLSPISPLSFLKMENGFTDHVRTEELNGVMEFFNQYNGNFFLFGDSSILYGATGRPSIFPSLWFHPGLTYPELKSKEFDNYDSLLLSRINSYAVIHFVIEGEKTYMNARIKEFPKVYDYFNKNYCLNKSVGKFQIYSLCKKSKDTNDKSKKGNILLNF</sequence>
<evidence type="ECO:0000313" key="2">
    <source>
        <dbReference type="EMBL" id="EOQ87380.1"/>
    </source>
</evidence>
<keyword evidence="1" id="KW-0472">Membrane</keyword>
<feature type="transmembrane region" description="Helical" evidence="1">
    <location>
        <begin position="178"/>
        <end position="194"/>
    </location>
</feature>
<feature type="transmembrane region" description="Helical" evidence="1">
    <location>
        <begin position="74"/>
        <end position="95"/>
    </location>
</feature>
<feature type="transmembrane region" description="Helical" evidence="1">
    <location>
        <begin position="335"/>
        <end position="352"/>
    </location>
</feature>
<reference evidence="2 3" key="1">
    <citation type="submission" date="2013-04" db="EMBL/GenBank/DDBJ databases">
        <authorList>
            <person name="Harkins D.M."/>
            <person name="Durkin A.S."/>
            <person name="Brinkac L.M."/>
            <person name="Haft D.H."/>
            <person name="Selengut J.D."/>
            <person name="Sanka R."/>
            <person name="DePew J."/>
            <person name="Purushe J."/>
            <person name="Hartskeerl R.A."/>
            <person name="Ahmed A."/>
            <person name="van der Linden H."/>
            <person name="Goris M.G.A."/>
            <person name="Vinetz J.M."/>
            <person name="Sutton G.G."/>
            <person name="Nierman W.C."/>
            <person name="Fouts D.E."/>
        </authorList>
    </citation>
    <scope>NUCLEOTIDE SEQUENCE [LARGE SCALE GENOMIC DNA]</scope>
    <source>
        <strain evidence="2 3">Sao Paulo</strain>
    </source>
</reference>
<gene>
    <name evidence="2" type="ORF">LEP1GSC202_3652</name>
</gene>
<protein>
    <submittedName>
        <fullName evidence="2">Putative membrane protein</fullName>
    </submittedName>
</protein>
<feature type="transmembrane region" description="Helical" evidence="1">
    <location>
        <begin position="30"/>
        <end position="54"/>
    </location>
</feature>
<comment type="caution">
    <text evidence="2">The sequence shown here is derived from an EMBL/GenBank/DDBJ whole genome shotgun (WGS) entry which is preliminary data.</text>
</comment>
<feature type="transmembrane region" description="Helical" evidence="1">
    <location>
        <begin position="364"/>
        <end position="382"/>
    </location>
</feature>
<accession>A0A5E8H9R4</accession>
<dbReference type="EMBL" id="AOGX02000039">
    <property type="protein sequence ID" value="EOQ87380.1"/>
    <property type="molecule type" value="Genomic_DNA"/>
</dbReference>
<feature type="transmembrane region" description="Helical" evidence="1">
    <location>
        <begin position="224"/>
        <end position="246"/>
    </location>
</feature>
<feature type="transmembrane region" description="Helical" evidence="1">
    <location>
        <begin position="107"/>
        <end position="125"/>
    </location>
</feature>
<keyword evidence="1" id="KW-0812">Transmembrane</keyword>
<feature type="transmembrane region" description="Helical" evidence="1">
    <location>
        <begin position="402"/>
        <end position="420"/>
    </location>
</feature>
<proteinExistence type="predicted"/>
<keyword evidence="1" id="KW-1133">Transmembrane helix</keyword>
<evidence type="ECO:0000256" key="1">
    <source>
        <dbReference type="SAM" id="Phobius"/>
    </source>
</evidence>
<evidence type="ECO:0000313" key="3">
    <source>
        <dbReference type="Proteomes" id="UP000013996"/>
    </source>
</evidence>
<organism evidence="2 3">
    <name type="scientific">Leptospira yanagawae serovar Saopaulo str. Sao Paulo = ATCC 700523</name>
    <dbReference type="NCBI Taxonomy" id="1249483"/>
    <lineage>
        <taxon>Bacteria</taxon>
        <taxon>Pseudomonadati</taxon>
        <taxon>Spirochaetota</taxon>
        <taxon>Spirochaetia</taxon>
        <taxon>Leptospirales</taxon>
        <taxon>Leptospiraceae</taxon>
        <taxon>Leptospira</taxon>
    </lineage>
</organism>
<feature type="transmembrane region" description="Helical" evidence="1">
    <location>
        <begin position="154"/>
        <end position="171"/>
    </location>
</feature>